<dbReference type="STRING" id="755178.Cyan10605_0424"/>
<dbReference type="GO" id="GO:0016020">
    <property type="term" value="C:membrane"/>
    <property type="evidence" value="ECO:0007669"/>
    <property type="project" value="UniProtKB-SubCell"/>
</dbReference>
<dbReference type="InterPro" id="IPR027094">
    <property type="entry name" value="Mitofusin_fam"/>
</dbReference>
<evidence type="ECO:0000259" key="6">
    <source>
        <dbReference type="Pfam" id="PF00350"/>
    </source>
</evidence>
<evidence type="ECO:0000256" key="1">
    <source>
        <dbReference type="ARBA" id="ARBA00004370"/>
    </source>
</evidence>
<dbReference type="GO" id="GO:0008053">
    <property type="term" value="P:mitochondrial fusion"/>
    <property type="evidence" value="ECO:0007669"/>
    <property type="project" value="TreeGrafter"/>
</dbReference>
<keyword evidence="4" id="KW-0342">GTP-binding</keyword>
<evidence type="ECO:0000256" key="4">
    <source>
        <dbReference type="ARBA" id="ARBA00023134"/>
    </source>
</evidence>
<evidence type="ECO:0000313" key="8">
    <source>
        <dbReference type="Proteomes" id="UP000010480"/>
    </source>
</evidence>
<dbReference type="InterPro" id="IPR027417">
    <property type="entry name" value="P-loop_NTPase"/>
</dbReference>
<protein>
    <recommendedName>
        <fullName evidence="6">Dynamin N-terminal domain-containing protein</fullName>
    </recommendedName>
</protein>
<dbReference type="SUPFAM" id="SSF52540">
    <property type="entry name" value="P-loop containing nucleoside triphosphate hydrolases"/>
    <property type="match status" value="1"/>
</dbReference>
<evidence type="ECO:0000256" key="2">
    <source>
        <dbReference type="ARBA" id="ARBA00022741"/>
    </source>
</evidence>
<dbReference type="eggNOG" id="COG0699">
    <property type="taxonomic scope" value="Bacteria"/>
</dbReference>
<dbReference type="Pfam" id="PF00350">
    <property type="entry name" value="Dynamin_N"/>
    <property type="match status" value="1"/>
</dbReference>
<dbReference type="PANTHER" id="PTHR10465">
    <property type="entry name" value="TRANSMEMBRANE GTPASE FZO1"/>
    <property type="match status" value="1"/>
</dbReference>
<gene>
    <name evidence="7" type="ordered locus">Cyan10605_0424</name>
</gene>
<sequence>MVNRFYFNDPNCYVAPNEQFNFVYFAHEVKYIATQLISISASFSDIKLKTEIQNFESLINRFYELQYHLLTHKKRISVFGIFKSGKSTFINAILGQKILPSRNDRATGVITTISHDSKEYAKIHFDSRLGQITEIISIDKIKKYILLDTSDVIAKPPENIKKVEIKLPTFFLYEDCDLTDTPGLLDNEDLTQLSYQEIEKSDLAIIVLRADKLLSEKEQEAVDNVNNLLQGNVIFVINRMGIIWDDDDDDDENNEQIKKILKRANKILENTGNSIIGNPLLFPIDALSVLKQDDSEMAIHYQKNINNFKLQLKYLFDSFITERLILLPRLGKIQKHLKNVLSYCQFEIFTLQEKVKELEGLRAKVLEKRNVNFLNKLESIRLILKQEKQSIFNHLKTIINEVIGKAKNLIKEDKPIWVNQLKEEWNVANKSFIDYLNTSVINCNNKIDEIDIFPEWSYSAFLQHLELEEDLITNVSNNIGDWGSFTLKFARNVENFISNKNTRYEIFNNVKKEVLQREQVLRNSVDQYFLLIEENVKIYERDNQPTIEASENLLSLYYDMNIYQDIILQSKNFLDFIDKIINDLKN</sequence>
<dbReference type="OrthoDB" id="5477114at2"/>
<dbReference type="InterPro" id="IPR045063">
    <property type="entry name" value="Dynamin_N"/>
</dbReference>
<keyword evidence="8" id="KW-1185">Reference proteome</keyword>
<feature type="domain" description="Dynamin N-terminal" evidence="6">
    <location>
        <begin position="76"/>
        <end position="239"/>
    </location>
</feature>
<dbReference type="PANTHER" id="PTHR10465:SF0">
    <property type="entry name" value="SARCALUMENIN"/>
    <property type="match status" value="1"/>
</dbReference>
<keyword evidence="3" id="KW-0378">Hydrolase</keyword>
<dbReference type="Gene3D" id="3.40.50.300">
    <property type="entry name" value="P-loop containing nucleotide triphosphate hydrolases"/>
    <property type="match status" value="1"/>
</dbReference>
<organism evidence="7 8">
    <name type="scientific">Cyanobacterium aponinum (strain PCC 10605)</name>
    <dbReference type="NCBI Taxonomy" id="755178"/>
    <lineage>
        <taxon>Bacteria</taxon>
        <taxon>Bacillati</taxon>
        <taxon>Cyanobacteriota</taxon>
        <taxon>Cyanophyceae</taxon>
        <taxon>Oscillatoriophycideae</taxon>
        <taxon>Chroococcales</taxon>
        <taxon>Geminocystaceae</taxon>
        <taxon>Cyanobacterium</taxon>
    </lineage>
</organism>
<dbReference type="GO" id="GO:0003924">
    <property type="term" value="F:GTPase activity"/>
    <property type="evidence" value="ECO:0007669"/>
    <property type="project" value="InterPro"/>
</dbReference>
<evidence type="ECO:0000256" key="5">
    <source>
        <dbReference type="ARBA" id="ARBA00023136"/>
    </source>
</evidence>
<keyword evidence="5" id="KW-0472">Membrane</keyword>
<evidence type="ECO:0000256" key="3">
    <source>
        <dbReference type="ARBA" id="ARBA00022801"/>
    </source>
</evidence>
<dbReference type="HOGENOM" id="CLU_447378_0_0_3"/>
<dbReference type="GO" id="GO:0005525">
    <property type="term" value="F:GTP binding"/>
    <property type="evidence" value="ECO:0007669"/>
    <property type="project" value="UniProtKB-KW"/>
</dbReference>
<name>K9Z2F8_CYAAP</name>
<reference evidence="8" key="1">
    <citation type="journal article" date="2013" name="Proc. Natl. Acad. Sci. U.S.A.">
        <title>Improving the coverage of the cyanobacterial phylum using diversity-driven genome sequencing.</title>
        <authorList>
            <person name="Shih P.M."/>
            <person name="Wu D."/>
            <person name="Latifi A."/>
            <person name="Axen S.D."/>
            <person name="Fewer D.P."/>
            <person name="Talla E."/>
            <person name="Calteau A."/>
            <person name="Cai F."/>
            <person name="Tandeau de Marsac N."/>
            <person name="Rippka R."/>
            <person name="Herdman M."/>
            <person name="Sivonen K."/>
            <person name="Coursin T."/>
            <person name="Laurent T."/>
            <person name="Goodwin L."/>
            <person name="Nolan M."/>
            <person name="Davenport K.W."/>
            <person name="Han C.S."/>
            <person name="Rubin E.M."/>
            <person name="Eisen J.A."/>
            <person name="Woyke T."/>
            <person name="Gugger M."/>
            <person name="Kerfeld C.A."/>
        </authorList>
    </citation>
    <scope>NUCLEOTIDE SEQUENCE [LARGE SCALE GENOMIC DNA]</scope>
    <source>
        <strain evidence="8">PCC 10605</strain>
    </source>
</reference>
<keyword evidence="2" id="KW-0547">Nucleotide-binding</keyword>
<accession>K9Z2F8</accession>
<dbReference type="Proteomes" id="UP000010480">
    <property type="component" value="Chromosome"/>
</dbReference>
<dbReference type="RefSeq" id="WP_015218299.1">
    <property type="nucleotide sequence ID" value="NC_019776.1"/>
</dbReference>
<comment type="subcellular location">
    <subcellularLocation>
        <location evidence="1">Membrane</location>
    </subcellularLocation>
</comment>
<dbReference type="AlphaFoldDB" id="K9Z2F8"/>
<dbReference type="EMBL" id="CP003947">
    <property type="protein sequence ID" value="AFZ52568.1"/>
    <property type="molecule type" value="Genomic_DNA"/>
</dbReference>
<evidence type="ECO:0000313" key="7">
    <source>
        <dbReference type="EMBL" id="AFZ52568.1"/>
    </source>
</evidence>
<proteinExistence type="predicted"/>
<dbReference type="KEGG" id="can:Cyan10605_0424"/>